<evidence type="ECO:0000256" key="4">
    <source>
        <dbReference type="ARBA" id="ARBA00022991"/>
    </source>
</evidence>
<keyword evidence="4 7" id="KW-0157">Chromophore</keyword>
<keyword evidence="9" id="KW-0456">Lyase</keyword>
<dbReference type="Gene3D" id="1.10.579.10">
    <property type="entry name" value="DNA Cyclobutane Dipyrimidine Photolyase, subunit A, domain 3"/>
    <property type="match status" value="1"/>
</dbReference>
<feature type="binding site" evidence="5">
    <location>
        <position position="212"/>
    </location>
    <ligand>
        <name>FAD</name>
        <dbReference type="ChEBI" id="CHEBI:57692"/>
    </ligand>
</feature>
<dbReference type="InterPro" id="IPR014729">
    <property type="entry name" value="Rossmann-like_a/b/a_fold"/>
</dbReference>
<reference evidence="9 10" key="1">
    <citation type="submission" date="2014-07" db="EMBL/GenBank/DDBJ databases">
        <title>Genome of Chryseobacterium soli DSM 19298.</title>
        <authorList>
            <person name="Stropko S.J."/>
            <person name="Pipes S.E."/>
            <person name="Newman J."/>
        </authorList>
    </citation>
    <scope>NUCLEOTIDE SEQUENCE [LARGE SCALE GENOMIC DNA]</scope>
    <source>
        <strain evidence="9 10">DSM 19298</strain>
    </source>
</reference>
<dbReference type="PANTHER" id="PTHR11455:SF9">
    <property type="entry name" value="CRYPTOCHROME CIRCADIAN CLOCK 5 ISOFORM X1"/>
    <property type="match status" value="1"/>
</dbReference>
<evidence type="ECO:0000256" key="1">
    <source>
        <dbReference type="ARBA" id="ARBA00001932"/>
    </source>
</evidence>
<dbReference type="eggNOG" id="COG0415">
    <property type="taxonomic scope" value="Bacteria"/>
</dbReference>
<keyword evidence="3 5" id="KW-0274">FAD</keyword>
<dbReference type="InterPro" id="IPR036134">
    <property type="entry name" value="Crypto/Photolyase_FAD-like_sf"/>
</dbReference>
<evidence type="ECO:0000259" key="8">
    <source>
        <dbReference type="PROSITE" id="PS51645"/>
    </source>
</evidence>
<dbReference type="Pfam" id="PF00875">
    <property type="entry name" value="DNA_photolyase"/>
    <property type="match status" value="1"/>
</dbReference>
<keyword evidence="10" id="KW-1185">Reference proteome</keyword>
<dbReference type="InterPro" id="IPR005101">
    <property type="entry name" value="Cryptochr/Photolyase_FAD-bd"/>
</dbReference>
<dbReference type="EMBL" id="JPRH01000002">
    <property type="protein sequence ID" value="KFF13337.1"/>
    <property type="molecule type" value="Genomic_DNA"/>
</dbReference>
<dbReference type="GO" id="GO:0006950">
    <property type="term" value="P:response to stress"/>
    <property type="evidence" value="ECO:0007669"/>
    <property type="project" value="UniProtKB-ARBA"/>
</dbReference>
<evidence type="ECO:0000256" key="7">
    <source>
        <dbReference type="RuleBase" id="RU004182"/>
    </source>
</evidence>
<dbReference type="STRING" id="445961.IW15_05960"/>
<feature type="binding site" evidence="5">
    <location>
        <begin position="255"/>
        <end position="262"/>
    </location>
    <ligand>
        <name>FAD</name>
        <dbReference type="ChEBI" id="CHEBI:57692"/>
    </ligand>
</feature>
<organism evidence="9 10">
    <name type="scientific">Chryseobacterium soli</name>
    <dbReference type="NCBI Taxonomy" id="445961"/>
    <lineage>
        <taxon>Bacteria</taxon>
        <taxon>Pseudomonadati</taxon>
        <taxon>Bacteroidota</taxon>
        <taxon>Flavobacteriia</taxon>
        <taxon>Flavobacteriales</taxon>
        <taxon>Weeksellaceae</taxon>
        <taxon>Chryseobacterium group</taxon>
        <taxon>Chryseobacterium</taxon>
    </lineage>
</organism>
<dbReference type="InterPro" id="IPR002081">
    <property type="entry name" value="Cryptochrome/DNA_photolyase_1"/>
</dbReference>
<evidence type="ECO:0000256" key="5">
    <source>
        <dbReference type="PIRSR" id="PIRSR602081-1"/>
    </source>
</evidence>
<sequence>MKEISIFWFRRDLRLEYNTGLSEALQSGYQVIPIFIFDADILDQLEDKYDRRVDYIHQALEKINAELKEFGTNLQTYHGKPLDIFKKIESEYKVKSVYCNRDYEPAAVKRDTEVKEFLNGKNVDFFDYKDQVIFEKNEVTKDNHEPYTVYTPYSKKWKKTFSPENIQTVVLNHKNFHQSDFNSIISLKEIGFEKTDLKFELPTLESAIIDHYDKNRDFPALDATTHLGIALRFGTISIRTCVRFALKHNETWLNELIWREFFMQILFHFPKVVKKCFKEKYENIPWRNNEEEFEKWCKGTTGYPIVDAGMRQLNQTGQMHNRVRMIVASFLTKHLLIDWRWGEAYFAKKLLDYDLSANNGNWQWAAGCGCDAAPYFRVFNPDEQTKKFDKDLKYVKKWNPDYEKSIFEERMVDHAFARNRALEAYKKGLGEYNGR</sequence>
<dbReference type="PROSITE" id="PS00394">
    <property type="entry name" value="DNA_PHOTOLYASES_1_1"/>
    <property type="match status" value="1"/>
</dbReference>
<dbReference type="InterPro" id="IPR006050">
    <property type="entry name" value="DNA_photolyase_N"/>
</dbReference>
<dbReference type="Pfam" id="PF03441">
    <property type="entry name" value="FAD_binding_7"/>
    <property type="match status" value="1"/>
</dbReference>
<feature type="binding site" evidence="5">
    <location>
        <position position="252"/>
    </location>
    <ligand>
        <name>FAD</name>
        <dbReference type="ChEBI" id="CHEBI:57692"/>
    </ligand>
</feature>
<dbReference type="InterPro" id="IPR018394">
    <property type="entry name" value="DNA_photolyase_1_CS_C"/>
</dbReference>
<dbReference type="RefSeq" id="WP_034709989.1">
    <property type="nucleotide sequence ID" value="NZ_JPRH01000002.1"/>
</dbReference>
<dbReference type="GO" id="GO:0009416">
    <property type="term" value="P:response to light stimulus"/>
    <property type="evidence" value="ECO:0007669"/>
    <property type="project" value="TreeGrafter"/>
</dbReference>
<protein>
    <submittedName>
        <fullName evidence="9">Deoxyribodipyrimidine photolyase</fullName>
    </submittedName>
</protein>
<dbReference type="GO" id="GO:0006139">
    <property type="term" value="P:nucleobase-containing compound metabolic process"/>
    <property type="evidence" value="ECO:0007669"/>
    <property type="project" value="UniProtKB-ARBA"/>
</dbReference>
<evidence type="ECO:0000256" key="2">
    <source>
        <dbReference type="ARBA" id="ARBA00022630"/>
    </source>
</evidence>
<dbReference type="Gene3D" id="1.25.40.80">
    <property type="match status" value="1"/>
</dbReference>
<proteinExistence type="inferred from homology"/>
<dbReference type="PANTHER" id="PTHR11455">
    <property type="entry name" value="CRYPTOCHROME"/>
    <property type="match status" value="1"/>
</dbReference>
<comment type="cofactor">
    <cofactor evidence="5">
        <name>FAD</name>
        <dbReference type="ChEBI" id="CHEBI:57692"/>
    </cofactor>
    <text evidence="5">Binds 1 FAD per subunit.</text>
</comment>
<comment type="caution">
    <text evidence="9">The sequence shown here is derived from an EMBL/GenBank/DDBJ whole genome shotgun (WGS) entry which is preliminary data.</text>
</comment>
<keyword evidence="2 5" id="KW-0285">Flavoprotein</keyword>
<feature type="site" description="Electron transfer via tryptophanyl radical" evidence="6">
    <location>
        <position position="339"/>
    </location>
</feature>
<evidence type="ECO:0000313" key="9">
    <source>
        <dbReference type="EMBL" id="KFF13337.1"/>
    </source>
</evidence>
<evidence type="ECO:0000256" key="3">
    <source>
        <dbReference type="ARBA" id="ARBA00022827"/>
    </source>
</evidence>
<dbReference type="OrthoDB" id="9772484at2"/>
<feature type="domain" description="Photolyase/cryptochrome alpha/beta" evidence="8">
    <location>
        <begin position="3"/>
        <end position="133"/>
    </location>
</feature>
<feature type="site" description="Electron transfer via tryptophanyl radical" evidence="6">
    <location>
        <position position="362"/>
    </location>
</feature>
<dbReference type="PROSITE" id="PS00691">
    <property type="entry name" value="DNA_PHOTOLYASES_1_2"/>
    <property type="match status" value="1"/>
</dbReference>
<comment type="cofactor">
    <cofactor evidence="1">
        <name>(6R)-5,10-methylene-5,6,7,8-tetrahydrofolate</name>
        <dbReference type="ChEBI" id="CHEBI:15636"/>
    </cofactor>
</comment>
<comment type="similarity">
    <text evidence="7">Belongs to the DNA photolyase family.</text>
</comment>
<dbReference type="GO" id="GO:0003677">
    <property type="term" value="F:DNA binding"/>
    <property type="evidence" value="ECO:0007669"/>
    <property type="project" value="TreeGrafter"/>
</dbReference>
<dbReference type="GO" id="GO:0071949">
    <property type="term" value="F:FAD binding"/>
    <property type="evidence" value="ECO:0007669"/>
    <property type="project" value="TreeGrafter"/>
</dbReference>
<gene>
    <name evidence="9" type="ORF">IW15_05960</name>
</gene>
<dbReference type="PRINTS" id="PR00147">
    <property type="entry name" value="DNAPHOTLYASE"/>
</dbReference>
<dbReference type="Gene3D" id="3.40.50.620">
    <property type="entry name" value="HUPs"/>
    <property type="match status" value="1"/>
</dbReference>
<name>A0A086A9H3_9FLAO</name>
<feature type="binding site" evidence="5">
    <location>
        <begin position="352"/>
        <end position="354"/>
    </location>
    <ligand>
        <name>FAD</name>
        <dbReference type="ChEBI" id="CHEBI:57692"/>
    </ligand>
</feature>
<evidence type="ECO:0000256" key="6">
    <source>
        <dbReference type="PIRSR" id="PIRSR602081-2"/>
    </source>
</evidence>
<dbReference type="SUPFAM" id="SSF52425">
    <property type="entry name" value="Cryptochrome/photolyase, N-terminal domain"/>
    <property type="match status" value="1"/>
</dbReference>
<dbReference type="GO" id="GO:0003904">
    <property type="term" value="F:deoxyribodipyrimidine photo-lyase activity"/>
    <property type="evidence" value="ECO:0007669"/>
    <property type="project" value="TreeGrafter"/>
</dbReference>
<feature type="site" description="Electron transfer via tryptophanyl radical" evidence="6">
    <location>
        <position position="286"/>
    </location>
</feature>
<dbReference type="Proteomes" id="UP000028705">
    <property type="component" value="Unassembled WGS sequence"/>
</dbReference>
<evidence type="ECO:0000313" key="10">
    <source>
        <dbReference type="Proteomes" id="UP000028705"/>
    </source>
</evidence>
<accession>A0A086A9H3</accession>
<dbReference type="AlphaFoldDB" id="A0A086A9H3"/>
<dbReference type="InterPro" id="IPR036155">
    <property type="entry name" value="Crypto/Photolyase_N_sf"/>
</dbReference>
<dbReference type="SUPFAM" id="SSF48173">
    <property type="entry name" value="Cryptochrome/photolyase FAD-binding domain"/>
    <property type="match status" value="1"/>
</dbReference>
<dbReference type="PROSITE" id="PS51645">
    <property type="entry name" value="PHR_CRY_ALPHA_BETA"/>
    <property type="match status" value="1"/>
</dbReference>